<dbReference type="Gramene" id="TuG1812G0200001034.01.T02">
    <property type="protein sequence ID" value="TuG1812G0200001034.01.T02.cds257519"/>
    <property type="gene ID" value="TuG1812G0200001034.01"/>
</dbReference>
<evidence type="ECO:0000313" key="6">
    <source>
        <dbReference type="Proteomes" id="UP000015106"/>
    </source>
</evidence>
<comment type="similarity">
    <text evidence="2">Belongs to the ycf23 family.</text>
</comment>
<protein>
    <recommendedName>
        <fullName evidence="3">Uncharacterized protein ycf23</fullName>
    </recommendedName>
</protein>
<dbReference type="Proteomes" id="UP000015106">
    <property type="component" value="Chromosome 2"/>
</dbReference>
<dbReference type="PANTHER" id="PTHR36895">
    <property type="match status" value="1"/>
</dbReference>
<sequence>MTVNKCSNTEPLCAKLQMRLAELLEEEGADIIQTEGGKCSSPTKPGVLGLIEKVAQKMLNTPS</sequence>
<evidence type="ECO:0000256" key="1">
    <source>
        <dbReference type="ARBA" id="ARBA00004474"/>
    </source>
</evidence>
<dbReference type="InterPro" id="IPR007570">
    <property type="entry name" value="Uncharacterised_Ycf23"/>
</dbReference>
<evidence type="ECO:0000256" key="4">
    <source>
        <dbReference type="ARBA" id="ARBA00022640"/>
    </source>
</evidence>
<reference evidence="5" key="2">
    <citation type="submission" date="2018-03" db="EMBL/GenBank/DDBJ databases">
        <title>The Triticum urartu genome reveals the dynamic nature of wheat genome evolution.</title>
        <authorList>
            <person name="Ling H."/>
            <person name="Ma B."/>
            <person name="Shi X."/>
            <person name="Liu H."/>
            <person name="Dong L."/>
            <person name="Sun H."/>
            <person name="Cao Y."/>
            <person name="Gao Q."/>
            <person name="Zheng S."/>
            <person name="Li Y."/>
            <person name="Yu Y."/>
            <person name="Du H."/>
            <person name="Qi M."/>
            <person name="Li Y."/>
            <person name="Yu H."/>
            <person name="Cui Y."/>
            <person name="Wang N."/>
            <person name="Chen C."/>
            <person name="Wu H."/>
            <person name="Zhao Y."/>
            <person name="Zhang J."/>
            <person name="Li Y."/>
            <person name="Zhou W."/>
            <person name="Zhang B."/>
            <person name="Hu W."/>
            <person name="Eijk M."/>
            <person name="Tang J."/>
            <person name="Witsenboer H."/>
            <person name="Zhao S."/>
            <person name="Li Z."/>
            <person name="Zhang A."/>
            <person name="Wang D."/>
            <person name="Liang C."/>
        </authorList>
    </citation>
    <scope>NUCLEOTIDE SEQUENCE [LARGE SCALE GENOMIC DNA]</scope>
    <source>
        <strain evidence="5">cv. G1812</strain>
    </source>
</reference>
<organism evidence="5 6">
    <name type="scientific">Triticum urartu</name>
    <name type="common">Red wild einkorn</name>
    <name type="synonym">Crithodium urartu</name>
    <dbReference type="NCBI Taxonomy" id="4572"/>
    <lineage>
        <taxon>Eukaryota</taxon>
        <taxon>Viridiplantae</taxon>
        <taxon>Streptophyta</taxon>
        <taxon>Embryophyta</taxon>
        <taxon>Tracheophyta</taxon>
        <taxon>Spermatophyta</taxon>
        <taxon>Magnoliopsida</taxon>
        <taxon>Liliopsida</taxon>
        <taxon>Poales</taxon>
        <taxon>Poaceae</taxon>
        <taxon>BOP clade</taxon>
        <taxon>Pooideae</taxon>
        <taxon>Triticodae</taxon>
        <taxon>Triticeae</taxon>
        <taxon>Triticinae</taxon>
        <taxon>Triticum</taxon>
    </lineage>
</organism>
<dbReference type="PANTHER" id="PTHR36895:SF1">
    <property type="entry name" value="YCF23 PROTEIN"/>
    <property type="match status" value="1"/>
</dbReference>
<comment type="subcellular location">
    <subcellularLocation>
        <location evidence="1">Plastid</location>
    </subcellularLocation>
</comment>
<evidence type="ECO:0000256" key="2">
    <source>
        <dbReference type="ARBA" id="ARBA00009664"/>
    </source>
</evidence>
<keyword evidence="6" id="KW-1185">Reference proteome</keyword>
<dbReference type="GO" id="GO:0009536">
    <property type="term" value="C:plastid"/>
    <property type="evidence" value="ECO:0007669"/>
    <property type="project" value="UniProtKB-SubCell"/>
</dbReference>
<evidence type="ECO:0000313" key="5">
    <source>
        <dbReference type="EnsemblPlants" id="TuG1812G0200001034.01.T02.cds257519"/>
    </source>
</evidence>
<accession>A0A8R7TD47</accession>
<reference evidence="5" key="3">
    <citation type="submission" date="2022-06" db="UniProtKB">
        <authorList>
            <consortium name="EnsemblPlants"/>
        </authorList>
    </citation>
    <scope>IDENTIFICATION</scope>
</reference>
<name>A0A8R7TD47_TRIUA</name>
<reference evidence="6" key="1">
    <citation type="journal article" date="2013" name="Nature">
        <title>Draft genome of the wheat A-genome progenitor Triticum urartu.</title>
        <authorList>
            <person name="Ling H.Q."/>
            <person name="Zhao S."/>
            <person name="Liu D."/>
            <person name="Wang J."/>
            <person name="Sun H."/>
            <person name="Zhang C."/>
            <person name="Fan H."/>
            <person name="Li D."/>
            <person name="Dong L."/>
            <person name="Tao Y."/>
            <person name="Gao C."/>
            <person name="Wu H."/>
            <person name="Li Y."/>
            <person name="Cui Y."/>
            <person name="Guo X."/>
            <person name="Zheng S."/>
            <person name="Wang B."/>
            <person name="Yu K."/>
            <person name="Liang Q."/>
            <person name="Yang W."/>
            <person name="Lou X."/>
            <person name="Chen J."/>
            <person name="Feng M."/>
            <person name="Jian J."/>
            <person name="Zhang X."/>
            <person name="Luo G."/>
            <person name="Jiang Y."/>
            <person name="Liu J."/>
            <person name="Wang Z."/>
            <person name="Sha Y."/>
            <person name="Zhang B."/>
            <person name="Wu H."/>
            <person name="Tang D."/>
            <person name="Shen Q."/>
            <person name="Xue P."/>
            <person name="Zou S."/>
            <person name="Wang X."/>
            <person name="Liu X."/>
            <person name="Wang F."/>
            <person name="Yang Y."/>
            <person name="An X."/>
            <person name="Dong Z."/>
            <person name="Zhang K."/>
            <person name="Zhang X."/>
            <person name="Luo M.C."/>
            <person name="Dvorak J."/>
            <person name="Tong Y."/>
            <person name="Wang J."/>
            <person name="Yang H."/>
            <person name="Li Z."/>
            <person name="Wang D."/>
            <person name="Zhang A."/>
            <person name="Wang J."/>
        </authorList>
    </citation>
    <scope>NUCLEOTIDE SEQUENCE</scope>
    <source>
        <strain evidence="6">cv. G1812</strain>
    </source>
</reference>
<proteinExistence type="inferred from homology"/>
<dbReference type="AlphaFoldDB" id="A0A8R7TD47"/>
<dbReference type="Pfam" id="PF04481">
    <property type="entry name" value="DUF561"/>
    <property type="match status" value="1"/>
</dbReference>
<keyword evidence="4" id="KW-0934">Plastid</keyword>
<dbReference type="EnsemblPlants" id="TuG1812G0200001034.01.T02">
    <property type="protein sequence ID" value="TuG1812G0200001034.01.T02.cds257519"/>
    <property type="gene ID" value="TuG1812G0200001034.01"/>
</dbReference>
<evidence type="ECO:0000256" key="3">
    <source>
        <dbReference type="ARBA" id="ARBA00021523"/>
    </source>
</evidence>